<organism evidence="2 3">
    <name type="scientific">Daphnia magna</name>
    <dbReference type="NCBI Taxonomy" id="35525"/>
    <lineage>
        <taxon>Eukaryota</taxon>
        <taxon>Metazoa</taxon>
        <taxon>Ecdysozoa</taxon>
        <taxon>Arthropoda</taxon>
        <taxon>Crustacea</taxon>
        <taxon>Branchiopoda</taxon>
        <taxon>Diplostraca</taxon>
        <taxon>Cladocera</taxon>
        <taxon>Anomopoda</taxon>
        <taxon>Daphniidae</taxon>
        <taxon>Daphnia</taxon>
    </lineage>
</organism>
<evidence type="ECO:0000313" key="3">
    <source>
        <dbReference type="Proteomes" id="UP000076858"/>
    </source>
</evidence>
<proteinExistence type="predicted"/>
<reference evidence="2 3" key="1">
    <citation type="submission" date="2016-03" db="EMBL/GenBank/DDBJ databases">
        <title>EvidentialGene: Evidence-directed Construction of Genes on Genomes.</title>
        <authorList>
            <person name="Gilbert D.G."/>
            <person name="Choi J.-H."/>
            <person name="Mockaitis K."/>
            <person name="Colbourne J."/>
            <person name="Pfrender M."/>
        </authorList>
    </citation>
    <scope>NUCLEOTIDE SEQUENCE [LARGE SCALE GENOMIC DNA]</scope>
    <source>
        <strain evidence="2 3">Xinb3</strain>
        <tissue evidence="2">Complete organism</tissue>
    </source>
</reference>
<feature type="region of interest" description="Disordered" evidence="1">
    <location>
        <begin position="1"/>
        <end position="117"/>
    </location>
</feature>
<feature type="compositionally biased region" description="Polar residues" evidence="1">
    <location>
        <begin position="10"/>
        <end position="30"/>
    </location>
</feature>
<evidence type="ECO:0000313" key="2">
    <source>
        <dbReference type="EMBL" id="KZR99701.1"/>
    </source>
</evidence>
<protein>
    <submittedName>
        <fullName evidence="2">Uncharacterized protein</fullName>
    </submittedName>
</protein>
<dbReference type="AlphaFoldDB" id="A0A164H4L3"/>
<accession>A0A164H4L3</accession>
<dbReference type="Proteomes" id="UP000076858">
    <property type="component" value="Unassembled WGS sequence"/>
</dbReference>
<name>A0A164H4L3_9CRUS</name>
<keyword evidence="3" id="KW-1185">Reference proteome</keyword>
<sequence length="263" mass="29771">DKETLIDLTENGTLAGNSAVNTSDQHGSSSDESDPDSKLSRSDTQESDNSENAAPEEDEISKGDQSSGPIEQVKSKDIPSSESEKVLKGGVTRKRRRETTTNKQVHVKSGNKSALKRSQASLVNISELQSKIKMNSTSKKQKLSRSDIRKRSMMRLGANDLYQTYIPNHFKVIDEIILLSMKNDLLSQRLKDMIEESKKQSEFFSFRETNENFDMNPMSLLKRMMTQAIQQSGKKKKGRRYKDQVLSDFSVNIWILGGRHTYE</sequence>
<comment type="caution">
    <text evidence="2">The sequence shown here is derived from an EMBL/GenBank/DDBJ whole genome shotgun (WGS) entry which is preliminary data.</text>
</comment>
<gene>
    <name evidence="2" type="ORF">APZ42_004335</name>
</gene>
<feature type="non-terminal residue" evidence="2">
    <location>
        <position position="1"/>
    </location>
</feature>
<dbReference type="OrthoDB" id="10053749at2759"/>
<evidence type="ECO:0000256" key="1">
    <source>
        <dbReference type="SAM" id="MobiDB-lite"/>
    </source>
</evidence>
<feature type="compositionally biased region" description="Acidic residues" evidence="1">
    <location>
        <begin position="45"/>
        <end position="59"/>
    </location>
</feature>
<feature type="compositionally biased region" description="Basic and acidic residues" evidence="1">
    <location>
        <begin position="73"/>
        <end position="87"/>
    </location>
</feature>
<dbReference type="EMBL" id="LRGB01012905">
    <property type="protein sequence ID" value="KZR99701.1"/>
    <property type="molecule type" value="Genomic_DNA"/>
</dbReference>
<feature type="non-terminal residue" evidence="2">
    <location>
        <position position="263"/>
    </location>
</feature>
<feature type="compositionally biased region" description="Basic and acidic residues" evidence="1">
    <location>
        <begin position="35"/>
        <end position="44"/>
    </location>
</feature>